<evidence type="ECO:0000256" key="1">
    <source>
        <dbReference type="SAM" id="SignalP"/>
    </source>
</evidence>
<dbReference type="AlphaFoldDB" id="A0AAX1N1R7"/>
<name>A0AAX1N1R7_9BACT</name>
<dbReference type="RefSeq" id="WP_169662982.1">
    <property type="nucleotide sequence ID" value="NZ_CP076132.1"/>
</dbReference>
<sequence length="135" mass="14376">MKNIWKNALLVISLIGLMVSVSSCGGNDDPDPAPTSTTYTSASITYPEGETAPSVTITMVLHSDKVTLSGIGETTLMPALTDGDHTYETFNSLWTEGSVSSSTSAATITLIKTDDTSSARPKGTERNYTYVFNKQ</sequence>
<protein>
    <recommendedName>
        <fullName evidence="4">Lipoprotein</fullName>
    </recommendedName>
</protein>
<accession>A0AAX1N1R7</accession>
<dbReference type="KEGG" id="fya:KMW28_17885"/>
<dbReference type="PROSITE" id="PS51257">
    <property type="entry name" value="PROKAR_LIPOPROTEIN"/>
    <property type="match status" value="1"/>
</dbReference>
<reference evidence="2 3" key="1">
    <citation type="submission" date="2021-05" db="EMBL/GenBank/DDBJ databases">
        <title>Comparative genomic studies on the polysaccharide-degrading batcterial strains of the Flammeovirga genus.</title>
        <authorList>
            <person name="Zewei F."/>
            <person name="Zheng Z."/>
            <person name="Yu L."/>
            <person name="Ruyue G."/>
            <person name="Yanhong M."/>
            <person name="Yuanyuan C."/>
            <person name="Jingyan G."/>
            <person name="Wenjun H."/>
        </authorList>
    </citation>
    <scope>NUCLEOTIDE SEQUENCE [LARGE SCALE GENOMIC DNA]</scope>
    <source>
        <strain evidence="2 3">NBRC:100898</strain>
    </source>
</reference>
<proteinExistence type="predicted"/>
<keyword evidence="3" id="KW-1185">Reference proteome</keyword>
<dbReference type="Proteomes" id="UP000678679">
    <property type="component" value="Chromosome 1"/>
</dbReference>
<gene>
    <name evidence="2" type="ORF">KMW28_17885</name>
</gene>
<evidence type="ECO:0008006" key="4">
    <source>
        <dbReference type="Google" id="ProtNLM"/>
    </source>
</evidence>
<organism evidence="2 3">
    <name type="scientific">Flammeovirga yaeyamensis</name>
    <dbReference type="NCBI Taxonomy" id="367791"/>
    <lineage>
        <taxon>Bacteria</taxon>
        <taxon>Pseudomonadati</taxon>
        <taxon>Bacteroidota</taxon>
        <taxon>Cytophagia</taxon>
        <taxon>Cytophagales</taxon>
        <taxon>Flammeovirgaceae</taxon>
        <taxon>Flammeovirga</taxon>
    </lineage>
</organism>
<dbReference type="EMBL" id="CP076132">
    <property type="protein sequence ID" value="QWG01513.1"/>
    <property type="molecule type" value="Genomic_DNA"/>
</dbReference>
<feature type="chain" id="PRO_5043522262" description="Lipoprotein" evidence="1">
    <location>
        <begin position="26"/>
        <end position="135"/>
    </location>
</feature>
<evidence type="ECO:0000313" key="3">
    <source>
        <dbReference type="Proteomes" id="UP000678679"/>
    </source>
</evidence>
<evidence type="ECO:0000313" key="2">
    <source>
        <dbReference type="EMBL" id="QWG01513.1"/>
    </source>
</evidence>
<feature type="signal peptide" evidence="1">
    <location>
        <begin position="1"/>
        <end position="25"/>
    </location>
</feature>
<keyword evidence="1" id="KW-0732">Signal</keyword>